<name>A0ABR6JC06_AGRRD</name>
<protein>
    <submittedName>
        <fullName evidence="1">Uncharacterized protein</fullName>
    </submittedName>
</protein>
<accession>A0ABR6JC06</accession>
<proteinExistence type="predicted"/>
<sequence>MRLVGWTAWAVLFKRGNQGGLGPPGNPLARQTQTRVFKRIAIIVDRTA</sequence>
<evidence type="ECO:0000313" key="2">
    <source>
        <dbReference type="Proteomes" id="UP000534590"/>
    </source>
</evidence>
<dbReference type="EMBL" id="JACIHP010000005">
    <property type="protein sequence ID" value="MBB4492439.1"/>
    <property type="molecule type" value="Genomic_DNA"/>
</dbReference>
<reference evidence="1 2" key="1">
    <citation type="submission" date="2020-08" db="EMBL/GenBank/DDBJ databases">
        <title>Genomic Encyclopedia of Type Strains, Phase IV (KMG-V): Genome sequencing to study the core and pangenomes of soil and plant-associated prokaryotes.</title>
        <authorList>
            <person name="Whitman W."/>
        </authorList>
    </citation>
    <scope>NUCLEOTIDE SEQUENCE [LARGE SCALE GENOMIC DNA]</scope>
    <source>
        <strain evidence="1 2">SEMIA 461</strain>
    </source>
</reference>
<evidence type="ECO:0000313" key="1">
    <source>
        <dbReference type="EMBL" id="MBB4492439.1"/>
    </source>
</evidence>
<organism evidence="1 2">
    <name type="scientific">Agrobacterium radiobacter</name>
    <dbReference type="NCBI Taxonomy" id="362"/>
    <lineage>
        <taxon>Bacteria</taxon>
        <taxon>Pseudomonadati</taxon>
        <taxon>Pseudomonadota</taxon>
        <taxon>Alphaproteobacteria</taxon>
        <taxon>Hyphomicrobiales</taxon>
        <taxon>Rhizobiaceae</taxon>
        <taxon>Rhizobium/Agrobacterium group</taxon>
        <taxon>Agrobacterium</taxon>
        <taxon>Agrobacterium tumefaciens complex</taxon>
    </lineage>
</organism>
<gene>
    <name evidence="1" type="ORF">GGE40_004284</name>
</gene>
<comment type="caution">
    <text evidence="1">The sequence shown here is derived from an EMBL/GenBank/DDBJ whole genome shotgun (WGS) entry which is preliminary data.</text>
</comment>
<keyword evidence="2" id="KW-1185">Reference proteome</keyword>
<dbReference type="Proteomes" id="UP000534590">
    <property type="component" value="Unassembled WGS sequence"/>
</dbReference>